<dbReference type="AlphaFoldDB" id="A0AA38LVG6"/>
<gene>
    <name evidence="1" type="ORF">MKK02DRAFT_32174</name>
</gene>
<accession>A0AA38LVG6</accession>
<evidence type="ECO:0000313" key="2">
    <source>
        <dbReference type="Proteomes" id="UP001164286"/>
    </source>
</evidence>
<dbReference type="GeneID" id="77727667"/>
<keyword evidence="2" id="KW-1185">Reference proteome</keyword>
<dbReference type="EMBL" id="JAKWFO010000004">
    <property type="protein sequence ID" value="KAI9637290.1"/>
    <property type="molecule type" value="Genomic_DNA"/>
</dbReference>
<dbReference type="Proteomes" id="UP001164286">
    <property type="component" value="Unassembled WGS sequence"/>
</dbReference>
<sequence length="371" mass="41782">MSPSKRTVGPQIPQEVLNRFTDFTGPKDWTAFMESRSKALVSAAISASHHNQYIQHLPDGQVLLLRLDRRSRAEEAASEPKTILPPRHRSIITPTIPGRGICSCCNGPSSAHSADIRMKLWLYLHDLPESLEDVTLIFRTAEEPCDNTYRHALMNCQMREWTKAITTMFIQEHHGGAPTVFMYRPASTDDADITIAHDIEYEEDEEEDAVALLRKNPAQGSRQYISELEEDLDDHRSESWNQDKWDTVVDLAVDLLAEGTCDNHCTVIGSGRETRAPGVIENVSQLHKMLFPELRRRVRASLLGRHPEMSDDEGDEMIKAHIKNHISFMSRKDFKESSYGWPLLSDYLENGKGVSAISDRTAGESSGARSA</sequence>
<proteinExistence type="predicted"/>
<comment type="caution">
    <text evidence="1">The sequence shown here is derived from an EMBL/GenBank/DDBJ whole genome shotgun (WGS) entry which is preliminary data.</text>
</comment>
<name>A0AA38LVG6_9TREE</name>
<reference evidence="1" key="1">
    <citation type="journal article" date="2022" name="G3 (Bethesda)">
        <title>High quality genome of the basidiomycete yeast Dioszegia hungarica PDD-24b-2 isolated from cloud water.</title>
        <authorList>
            <person name="Jarrige D."/>
            <person name="Haridas S."/>
            <person name="Bleykasten-Grosshans C."/>
            <person name="Joly M."/>
            <person name="Nadalig T."/>
            <person name="Sancelme M."/>
            <person name="Vuilleumier S."/>
            <person name="Grigoriev I.V."/>
            <person name="Amato P."/>
            <person name="Bringel F."/>
        </authorList>
    </citation>
    <scope>NUCLEOTIDE SEQUENCE</scope>
    <source>
        <strain evidence="1">PDD-24b-2</strain>
    </source>
</reference>
<protein>
    <submittedName>
        <fullName evidence="1">Uncharacterized protein</fullName>
    </submittedName>
</protein>
<dbReference type="RefSeq" id="XP_052947067.1">
    <property type="nucleotide sequence ID" value="XM_053088462.1"/>
</dbReference>
<evidence type="ECO:0000313" key="1">
    <source>
        <dbReference type="EMBL" id="KAI9637290.1"/>
    </source>
</evidence>
<organism evidence="1 2">
    <name type="scientific">Dioszegia hungarica</name>
    <dbReference type="NCBI Taxonomy" id="4972"/>
    <lineage>
        <taxon>Eukaryota</taxon>
        <taxon>Fungi</taxon>
        <taxon>Dikarya</taxon>
        <taxon>Basidiomycota</taxon>
        <taxon>Agaricomycotina</taxon>
        <taxon>Tremellomycetes</taxon>
        <taxon>Tremellales</taxon>
        <taxon>Bulleribasidiaceae</taxon>
        <taxon>Dioszegia</taxon>
    </lineage>
</organism>